<evidence type="ECO:0000259" key="11">
    <source>
        <dbReference type="PROSITE" id="PS50113"/>
    </source>
</evidence>
<dbReference type="SUPFAM" id="SSF55785">
    <property type="entry name" value="PYP-like sensor domain (PAS domain)"/>
    <property type="match status" value="3"/>
</dbReference>
<dbReference type="InterPro" id="IPR004358">
    <property type="entry name" value="Sig_transdc_His_kin-like_C"/>
</dbReference>
<evidence type="ECO:0000313" key="12">
    <source>
        <dbReference type="EMBL" id="HFM96671.1"/>
    </source>
</evidence>
<dbReference type="PANTHER" id="PTHR43547">
    <property type="entry name" value="TWO-COMPONENT HISTIDINE KINASE"/>
    <property type="match status" value="1"/>
</dbReference>
<dbReference type="InterPro" id="IPR005467">
    <property type="entry name" value="His_kinase_dom"/>
</dbReference>
<feature type="domain" description="PAC" evidence="11">
    <location>
        <begin position="254"/>
        <end position="306"/>
    </location>
</feature>
<dbReference type="PRINTS" id="PR00344">
    <property type="entry name" value="BCTRLSENSOR"/>
</dbReference>
<dbReference type="PROSITE" id="PS50112">
    <property type="entry name" value="PAS"/>
    <property type="match status" value="1"/>
</dbReference>
<dbReference type="CDD" id="cd00075">
    <property type="entry name" value="HATPase"/>
    <property type="match status" value="1"/>
</dbReference>
<dbReference type="InterPro" id="IPR016132">
    <property type="entry name" value="Phyto_chromo_attachment"/>
</dbReference>
<dbReference type="AlphaFoldDB" id="A0A7C3KCI3"/>
<dbReference type="InterPro" id="IPR003594">
    <property type="entry name" value="HATPase_dom"/>
</dbReference>
<dbReference type="InterPro" id="IPR003018">
    <property type="entry name" value="GAF"/>
</dbReference>
<dbReference type="InterPro" id="IPR013656">
    <property type="entry name" value="PAS_4"/>
</dbReference>
<dbReference type="InterPro" id="IPR035965">
    <property type="entry name" value="PAS-like_dom_sf"/>
</dbReference>
<name>A0A7C3KCI3_9CYAN</name>
<dbReference type="SUPFAM" id="SSF47384">
    <property type="entry name" value="Homodimeric domain of signal transducing histidine kinase"/>
    <property type="match status" value="1"/>
</dbReference>
<feature type="domain" description="PAC" evidence="11">
    <location>
        <begin position="386"/>
        <end position="438"/>
    </location>
</feature>
<keyword evidence="6" id="KW-0902">Two-component regulatory system</keyword>
<dbReference type="SMART" id="SM00065">
    <property type="entry name" value="GAF"/>
    <property type="match status" value="3"/>
</dbReference>
<evidence type="ECO:0000259" key="10">
    <source>
        <dbReference type="PROSITE" id="PS50112"/>
    </source>
</evidence>
<feature type="domain" description="Histidine kinase" evidence="9">
    <location>
        <begin position="990"/>
        <end position="1213"/>
    </location>
</feature>
<protein>
    <recommendedName>
        <fullName evidence="3">histidine kinase</fullName>
        <ecNumber evidence="3">2.7.13.3</ecNumber>
    </recommendedName>
</protein>
<accession>A0A7C3KCI3</accession>
<evidence type="ECO:0000259" key="8">
    <source>
        <dbReference type="PROSITE" id="PS50046"/>
    </source>
</evidence>
<dbReference type="SMART" id="SM00388">
    <property type="entry name" value="HisKA"/>
    <property type="match status" value="1"/>
</dbReference>
<dbReference type="NCBIfam" id="TIGR00229">
    <property type="entry name" value="sensory_box"/>
    <property type="match status" value="3"/>
</dbReference>
<dbReference type="Gene3D" id="3.30.565.10">
    <property type="entry name" value="Histidine kinase-like ATPase, C-terminal domain"/>
    <property type="match status" value="1"/>
</dbReference>
<dbReference type="Pfam" id="PF08448">
    <property type="entry name" value="PAS_4"/>
    <property type="match status" value="1"/>
</dbReference>
<evidence type="ECO:0000256" key="6">
    <source>
        <dbReference type="ARBA" id="ARBA00023012"/>
    </source>
</evidence>
<dbReference type="InterPro" id="IPR003661">
    <property type="entry name" value="HisK_dim/P_dom"/>
</dbReference>
<dbReference type="CDD" id="cd00130">
    <property type="entry name" value="PAS"/>
    <property type="match status" value="3"/>
</dbReference>
<dbReference type="PROSITE" id="PS50113">
    <property type="entry name" value="PAC"/>
    <property type="match status" value="3"/>
</dbReference>
<dbReference type="SMART" id="SM00086">
    <property type="entry name" value="PAC"/>
    <property type="match status" value="3"/>
</dbReference>
<dbReference type="Pfam" id="PF08447">
    <property type="entry name" value="PAS_3"/>
    <property type="match status" value="2"/>
</dbReference>
<evidence type="ECO:0000259" key="9">
    <source>
        <dbReference type="PROSITE" id="PS50109"/>
    </source>
</evidence>
<dbReference type="SMART" id="SM00091">
    <property type="entry name" value="PAS"/>
    <property type="match status" value="3"/>
</dbReference>
<dbReference type="InterPro" id="IPR036097">
    <property type="entry name" value="HisK_dim/P_sf"/>
</dbReference>
<dbReference type="InterPro" id="IPR001610">
    <property type="entry name" value="PAC"/>
</dbReference>
<dbReference type="CDD" id="cd00082">
    <property type="entry name" value="HisKA"/>
    <property type="match status" value="1"/>
</dbReference>
<organism evidence="12">
    <name type="scientific">Oscillatoriales cyanobacterium SpSt-418</name>
    <dbReference type="NCBI Taxonomy" id="2282169"/>
    <lineage>
        <taxon>Bacteria</taxon>
        <taxon>Bacillati</taxon>
        <taxon>Cyanobacteriota</taxon>
        <taxon>Cyanophyceae</taxon>
        <taxon>Oscillatoriophycideae</taxon>
        <taxon>Oscillatoriales</taxon>
    </lineage>
</organism>
<dbReference type="SMART" id="SM00387">
    <property type="entry name" value="HATPase_c"/>
    <property type="match status" value="1"/>
</dbReference>
<gene>
    <name evidence="12" type="ORF">ENR64_02695</name>
</gene>
<proteinExistence type="inferred from homology"/>
<evidence type="ECO:0000256" key="7">
    <source>
        <dbReference type="SAM" id="MobiDB-lite"/>
    </source>
</evidence>
<dbReference type="InterPro" id="IPR000014">
    <property type="entry name" value="PAS"/>
</dbReference>
<dbReference type="Pfam" id="PF00512">
    <property type="entry name" value="HisKA"/>
    <property type="match status" value="1"/>
</dbReference>
<comment type="caution">
    <text evidence="12">The sequence shown here is derived from an EMBL/GenBank/DDBJ whole genome shotgun (WGS) entry which is preliminary data.</text>
</comment>
<dbReference type="InterPro" id="IPR029016">
    <property type="entry name" value="GAF-like_dom_sf"/>
</dbReference>
<dbReference type="SUPFAM" id="SSF55781">
    <property type="entry name" value="GAF domain-like"/>
    <property type="match status" value="3"/>
</dbReference>
<comment type="similarity">
    <text evidence="2">In the N-terminal section; belongs to the phytochrome family.</text>
</comment>
<comment type="catalytic activity">
    <reaction evidence="1">
        <text>ATP + protein L-histidine = ADP + protein N-phospho-L-histidine.</text>
        <dbReference type="EC" id="2.7.13.3"/>
    </reaction>
</comment>
<dbReference type="PROSITE" id="PS50046">
    <property type="entry name" value="PHYTOCHROME_2"/>
    <property type="match status" value="1"/>
</dbReference>
<dbReference type="Gene3D" id="3.30.450.40">
    <property type="match status" value="3"/>
</dbReference>
<evidence type="ECO:0000256" key="5">
    <source>
        <dbReference type="ARBA" id="ARBA00022777"/>
    </source>
</evidence>
<dbReference type="GO" id="GO:0000155">
    <property type="term" value="F:phosphorelay sensor kinase activity"/>
    <property type="evidence" value="ECO:0007669"/>
    <property type="project" value="InterPro"/>
</dbReference>
<keyword evidence="5" id="KW-0418">Kinase</keyword>
<keyword evidence="4" id="KW-0597">Phosphoprotein</keyword>
<dbReference type="EC" id="2.7.13.3" evidence="3"/>
<feature type="region of interest" description="Disordered" evidence="7">
    <location>
        <begin position="1"/>
        <end position="40"/>
    </location>
</feature>
<dbReference type="PANTHER" id="PTHR43547:SF2">
    <property type="entry name" value="HYBRID SIGNAL TRANSDUCTION HISTIDINE KINASE C"/>
    <property type="match status" value="1"/>
</dbReference>
<feature type="compositionally biased region" description="Polar residues" evidence="7">
    <location>
        <begin position="27"/>
        <end position="40"/>
    </location>
</feature>
<evidence type="ECO:0000256" key="4">
    <source>
        <dbReference type="ARBA" id="ARBA00022553"/>
    </source>
</evidence>
<evidence type="ECO:0000256" key="1">
    <source>
        <dbReference type="ARBA" id="ARBA00000085"/>
    </source>
</evidence>
<dbReference type="EMBL" id="DSRU01000039">
    <property type="protein sequence ID" value="HFM96671.1"/>
    <property type="molecule type" value="Genomic_DNA"/>
</dbReference>
<evidence type="ECO:0000256" key="3">
    <source>
        <dbReference type="ARBA" id="ARBA00012438"/>
    </source>
</evidence>
<dbReference type="Gene3D" id="1.10.287.130">
    <property type="match status" value="1"/>
</dbReference>
<dbReference type="InterPro" id="IPR036890">
    <property type="entry name" value="HATPase_C_sf"/>
</dbReference>
<feature type="domain" description="Phytochrome chromophore attachment site" evidence="8">
    <location>
        <begin position="465"/>
        <end position="601"/>
    </location>
</feature>
<dbReference type="InterPro" id="IPR013655">
    <property type="entry name" value="PAS_fold_3"/>
</dbReference>
<sequence length="1215" mass="138617">MSINPCPVGSKGRRYMNPNEKPISPDELSSTPDNQDGVTTSASVVDQTFLNHPTFQLWVKHFHQAFVVYDAELKYQFISEAGIQLLAVSHNDLLGRSDAESFTPDLTQHYLPLLRLAVESKSPQRGEVPCWGTRDTHTIAVEYIPLLDAAGQVAQILGVLRDISERKQLEADLHIYRDTLNSILNYASASICCISVFGDRTWRYEFLSAAHTTIFGYSPKELFASPALWTQCLLPEDQFVIEQMYESIFAEQPLRVEYRIRRKDGQLRWIADSLTSHRHPNEAGWQVVTVTEDITERKYLELELQRSQASLSDILNNALCAIGRFRLHSDLNWSYEFLSAGSVAIFGYTADELIANPTLFASRIPSEEKQSIIRPAIYQLMAGFPCTIEYRFQHKDGSYRWINCSCIARYDPSSDSWVGVSVSTDATERKQAALALESMLQREQQTIHRERLIGAIAQNIRQSLNLNYILSTTVEEVQQFLQAERVIIFRFSPTWTGRVVAEATEEEIPSILDQEIDDPCFREDMLTAYRSGRIHSIDDVQTADIEPCYAEMLQHYQVRALLVLPILVRHNLWGLLIVHQCSSARPWNEVNRQLLQQLSTQLAIGIHQAELYQQTQQQAQKERLLNRIIQSVRNSLDLDTIFATATTEVGRLLEIDRVEIFQSLPYQMRWLNVASYRKDSDLPDALGLSVEDEQNWGMAQLRQGEFVQIHDYAATLNTTDSSQSQVFTGSWLHFPVLARSTVWGSLSLCRQQPNWNWQEWELDLASAIADQLAIAIQQSELYQQVQTLNSNLESQVEERTAQLQQALRFEDLLRRIIDKVRESLDEAQIIQIAVQELANELLLDCCDIGYYNHDQQACVIFREHIRSAHVQAAEGTVIPIKTHNAEIHAQLLQGHYVHFCALPSASIIRGTPQNFAILSCPLIDDQSVLGNILLFRPHEQAFDDLEIRLVQQVANQCAIALRQSRLYQESLRQLTESERLNLLKDDFLSTISHELRTPLSNIRMATQMLEVMLSRANVLTNESLPANRYFQILKEECQRETQLVNDLLELTRIDAATEPLMPTQINLLALIPHTVEPFLDRFESQHLTLVYDLATELPPLVTDLSYLERILTELLTNACKYTPDGETITVIARHQRQQIQIGVKNSGIEIPEAERDRVFERFYRIPSNDPWRFSGIGLGLALVKRLAARLGGSIYLDSSPAATTFTLELPIRLHP</sequence>
<feature type="domain" description="PAS" evidence="10">
    <location>
        <begin position="176"/>
        <end position="252"/>
    </location>
</feature>
<dbReference type="InterPro" id="IPR000700">
    <property type="entry name" value="PAS-assoc_C"/>
</dbReference>
<evidence type="ECO:0000256" key="2">
    <source>
        <dbReference type="ARBA" id="ARBA00006402"/>
    </source>
</evidence>
<dbReference type="SUPFAM" id="SSF55874">
    <property type="entry name" value="ATPase domain of HSP90 chaperone/DNA topoisomerase II/histidine kinase"/>
    <property type="match status" value="1"/>
</dbReference>
<dbReference type="Gene3D" id="3.30.450.20">
    <property type="entry name" value="PAS domain"/>
    <property type="match status" value="3"/>
</dbReference>
<keyword evidence="5" id="KW-0808">Transferase</keyword>
<feature type="domain" description="PAC" evidence="11">
    <location>
        <begin position="124"/>
        <end position="175"/>
    </location>
</feature>
<dbReference type="Pfam" id="PF02518">
    <property type="entry name" value="HATPase_c"/>
    <property type="match status" value="1"/>
</dbReference>
<dbReference type="PROSITE" id="PS50109">
    <property type="entry name" value="HIS_KIN"/>
    <property type="match status" value="1"/>
</dbReference>
<dbReference type="Pfam" id="PF01590">
    <property type="entry name" value="GAF"/>
    <property type="match status" value="3"/>
</dbReference>
<reference evidence="12" key="1">
    <citation type="journal article" date="2020" name="mSystems">
        <title>Genome- and Community-Level Interaction Insights into Carbon Utilization and Element Cycling Functions of Hydrothermarchaeota in Hydrothermal Sediment.</title>
        <authorList>
            <person name="Zhou Z."/>
            <person name="Liu Y."/>
            <person name="Xu W."/>
            <person name="Pan J."/>
            <person name="Luo Z.H."/>
            <person name="Li M."/>
        </authorList>
    </citation>
    <scope>NUCLEOTIDE SEQUENCE [LARGE SCALE GENOMIC DNA]</scope>
    <source>
        <strain evidence="12">SpSt-418</strain>
    </source>
</reference>